<protein>
    <submittedName>
        <fullName evidence="2">Lysine exporter LysO family protein</fullName>
    </submittedName>
</protein>
<keyword evidence="1" id="KW-0812">Transmembrane</keyword>
<dbReference type="EMBL" id="JAAGYR010000006">
    <property type="protein sequence ID" value="NEN75541.1"/>
    <property type="molecule type" value="Genomic_DNA"/>
</dbReference>
<dbReference type="PANTHER" id="PTHR35804">
    <property type="entry name" value="LYSINE EXPORTER LYSO"/>
    <property type="match status" value="1"/>
</dbReference>
<feature type="transmembrane region" description="Helical" evidence="1">
    <location>
        <begin position="36"/>
        <end position="56"/>
    </location>
</feature>
<feature type="transmembrane region" description="Helical" evidence="1">
    <location>
        <begin position="6"/>
        <end position="24"/>
    </location>
</feature>
<keyword evidence="1" id="KW-1133">Transmembrane helix</keyword>
<dbReference type="AlphaFoldDB" id="A0A6L9Y557"/>
<accession>A0A6L9Y557</accession>
<feature type="transmembrane region" description="Helical" evidence="1">
    <location>
        <begin position="170"/>
        <end position="192"/>
    </location>
</feature>
<keyword evidence="1" id="KW-0472">Membrane</keyword>
<keyword evidence="3" id="KW-1185">Reference proteome</keyword>
<feature type="transmembrane region" description="Helical" evidence="1">
    <location>
        <begin position="68"/>
        <end position="88"/>
    </location>
</feature>
<gene>
    <name evidence="2" type="ORF">F9B74_04260</name>
</gene>
<feature type="transmembrane region" description="Helical" evidence="1">
    <location>
        <begin position="198"/>
        <end position="216"/>
    </location>
</feature>
<sequence>MIDILMALYPIFLSLLVGMIVGRFGSEQLSCRIVKLLSPFIWVLLFAIGYKFGLVVENLQNIVDVIKLALIFSIGCSFFVGIGIYLLYPQSIKKQKNKVSLLSIWHIIKECAFALLAIVLGDVLAQGLVYLGWNTSFMPSSNTFLYLLLFIIGVDIINAPFSFKTIHKPLLLMPIAILITSSLGGMLLAWMMNLTLQQGLVLAGGFGWFSLSGAMVTAEWGEFYGAIAVLTDLFREIIAIVVLFFMGALYPNPSIAIAGATAMDTTLPIIKKAAGNHAIALAIYIGAVLSLIVPFWLAFLLSGF</sequence>
<dbReference type="GO" id="GO:0015661">
    <property type="term" value="F:L-lysine efflux transmembrane transporter activity"/>
    <property type="evidence" value="ECO:0007669"/>
    <property type="project" value="InterPro"/>
</dbReference>
<reference evidence="2 3" key="1">
    <citation type="submission" date="2020-02" db="EMBL/GenBank/DDBJ databases">
        <title>Pelistega sp. NLN82 were isolated from wild rodents of the Hainan Island.</title>
        <authorList>
            <person name="Niu N."/>
            <person name="Zhou J."/>
        </authorList>
    </citation>
    <scope>NUCLEOTIDE SEQUENCE [LARGE SCALE GENOMIC DNA]</scope>
    <source>
        <strain evidence="2 3">NLN82</strain>
    </source>
</reference>
<proteinExistence type="predicted"/>
<dbReference type="Proteomes" id="UP000477651">
    <property type="component" value="Unassembled WGS sequence"/>
</dbReference>
<feature type="transmembrane region" description="Helical" evidence="1">
    <location>
        <begin position="278"/>
        <end position="301"/>
    </location>
</feature>
<comment type="caution">
    <text evidence="2">The sequence shown here is derived from an EMBL/GenBank/DDBJ whole genome shotgun (WGS) entry which is preliminary data.</text>
</comment>
<dbReference type="GO" id="GO:0005886">
    <property type="term" value="C:plasma membrane"/>
    <property type="evidence" value="ECO:0007669"/>
    <property type="project" value="TreeGrafter"/>
</dbReference>
<evidence type="ECO:0000256" key="1">
    <source>
        <dbReference type="SAM" id="Phobius"/>
    </source>
</evidence>
<feature type="transmembrane region" description="Helical" evidence="1">
    <location>
        <begin position="144"/>
        <end position="163"/>
    </location>
</feature>
<name>A0A6L9Y557_9BURK</name>
<evidence type="ECO:0000313" key="3">
    <source>
        <dbReference type="Proteomes" id="UP000477651"/>
    </source>
</evidence>
<dbReference type="PANTHER" id="PTHR35804:SF1">
    <property type="entry name" value="LYSINE EXPORTER LYSO"/>
    <property type="match status" value="1"/>
</dbReference>
<dbReference type="RefSeq" id="WP_163764194.1">
    <property type="nucleotide sequence ID" value="NZ_JAAGYR010000006.1"/>
</dbReference>
<dbReference type="InterPro" id="IPR005642">
    <property type="entry name" value="LysO"/>
</dbReference>
<dbReference type="Pfam" id="PF03956">
    <property type="entry name" value="Lys_export"/>
    <property type="match status" value="1"/>
</dbReference>
<organism evidence="2 3">
    <name type="scientific">Pelistega ratti</name>
    <dbReference type="NCBI Taxonomy" id="2652177"/>
    <lineage>
        <taxon>Bacteria</taxon>
        <taxon>Pseudomonadati</taxon>
        <taxon>Pseudomonadota</taxon>
        <taxon>Betaproteobacteria</taxon>
        <taxon>Burkholderiales</taxon>
        <taxon>Alcaligenaceae</taxon>
        <taxon>Pelistega</taxon>
    </lineage>
</organism>
<evidence type="ECO:0000313" key="2">
    <source>
        <dbReference type="EMBL" id="NEN75541.1"/>
    </source>
</evidence>
<feature type="transmembrane region" description="Helical" evidence="1">
    <location>
        <begin position="237"/>
        <end position="258"/>
    </location>
</feature>